<keyword evidence="6" id="KW-1185">Reference proteome</keyword>
<organism evidence="5 6">
    <name type="scientific">Cupriavidus nantongensis</name>
    <dbReference type="NCBI Taxonomy" id="1796606"/>
    <lineage>
        <taxon>Bacteria</taxon>
        <taxon>Pseudomonadati</taxon>
        <taxon>Pseudomonadota</taxon>
        <taxon>Betaproteobacteria</taxon>
        <taxon>Burkholderiales</taxon>
        <taxon>Burkholderiaceae</taxon>
        <taxon>Cupriavidus</taxon>
    </lineage>
</organism>
<dbReference type="Gene3D" id="1.10.10.10">
    <property type="entry name" value="Winged helix-like DNA-binding domain superfamily/Winged helix DNA-binding domain"/>
    <property type="match status" value="1"/>
</dbReference>
<proteinExistence type="predicted"/>
<dbReference type="InterPro" id="IPR000835">
    <property type="entry name" value="HTH_MarR-typ"/>
</dbReference>
<evidence type="ECO:0000256" key="3">
    <source>
        <dbReference type="ARBA" id="ARBA00023163"/>
    </source>
</evidence>
<dbReference type="PRINTS" id="PR00598">
    <property type="entry name" value="HTHMARR"/>
</dbReference>
<protein>
    <submittedName>
        <fullName evidence="5">Transcriptional regulator</fullName>
    </submittedName>
</protein>
<dbReference type="EMBL" id="CP014844">
    <property type="protein sequence ID" value="AMR76531.1"/>
    <property type="molecule type" value="Genomic_DNA"/>
</dbReference>
<keyword evidence="3" id="KW-0804">Transcription</keyword>
<dbReference type="Pfam" id="PF12802">
    <property type="entry name" value="MarR_2"/>
    <property type="match status" value="1"/>
</dbReference>
<dbReference type="Proteomes" id="UP000075238">
    <property type="component" value="Chromosome 1"/>
</dbReference>
<evidence type="ECO:0000313" key="5">
    <source>
        <dbReference type="EMBL" id="AMR76531.1"/>
    </source>
</evidence>
<name>A0A142JEL9_9BURK</name>
<keyword evidence="2" id="KW-0238">DNA-binding</keyword>
<gene>
    <name evidence="5" type="ORF">A2G96_01550</name>
</gene>
<dbReference type="SUPFAM" id="SSF46785">
    <property type="entry name" value="Winged helix' DNA-binding domain"/>
    <property type="match status" value="1"/>
</dbReference>
<keyword evidence="1" id="KW-0805">Transcription regulation</keyword>
<dbReference type="PANTHER" id="PTHR42756:SF1">
    <property type="entry name" value="TRANSCRIPTIONAL REPRESSOR OF EMRAB OPERON"/>
    <property type="match status" value="1"/>
</dbReference>
<dbReference type="InterPro" id="IPR036388">
    <property type="entry name" value="WH-like_DNA-bd_sf"/>
</dbReference>
<sequence length="183" mass="19966">MTARRKPEDAPDHVDGILAQWARERPDLDASPMGILGRLGRLNRHTGRAIEAALGATGLQPWEFDVLATLRRAGPPYALSPGALIGSLMITSGTMTNRLDHLERAGLVRREPNPEDRRGLLVALTDAGRKRVDHAVELHVANEHRLLEGLTATERAQLAALLRRWLRMFEPPAGDGGDGKSGD</sequence>
<evidence type="ECO:0000259" key="4">
    <source>
        <dbReference type="PROSITE" id="PS50995"/>
    </source>
</evidence>
<evidence type="ECO:0000313" key="6">
    <source>
        <dbReference type="Proteomes" id="UP000075238"/>
    </source>
</evidence>
<dbReference type="PROSITE" id="PS01117">
    <property type="entry name" value="HTH_MARR_1"/>
    <property type="match status" value="1"/>
</dbReference>
<dbReference type="SMART" id="SM00347">
    <property type="entry name" value="HTH_MARR"/>
    <property type="match status" value="1"/>
</dbReference>
<dbReference type="OrthoDB" id="32523at2"/>
<dbReference type="PROSITE" id="PS50995">
    <property type="entry name" value="HTH_MARR_2"/>
    <property type="match status" value="1"/>
</dbReference>
<accession>A0A142JEL9</accession>
<reference evidence="5 6" key="1">
    <citation type="submission" date="2016-03" db="EMBL/GenBank/DDBJ databases">
        <title>Complete genome sequence of a novel chlorpyrifos degrading bacterium, Cupriavidus nantongensis sp. X1.</title>
        <authorList>
            <person name="Fang L."/>
        </authorList>
    </citation>
    <scope>NUCLEOTIDE SEQUENCE [LARGE SCALE GENOMIC DNA]</scope>
    <source>
        <strain evidence="5 6">X1</strain>
    </source>
</reference>
<dbReference type="AlphaFoldDB" id="A0A142JEL9"/>
<dbReference type="InterPro" id="IPR036390">
    <property type="entry name" value="WH_DNA-bd_sf"/>
</dbReference>
<evidence type="ECO:0000256" key="1">
    <source>
        <dbReference type="ARBA" id="ARBA00023015"/>
    </source>
</evidence>
<dbReference type="KEGG" id="cnan:A2G96_01550"/>
<dbReference type="RefSeq" id="WP_062796147.1">
    <property type="nucleotide sequence ID" value="NZ_CP014844.1"/>
</dbReference>
<dbReference type="STRING" id="1796606.A2G96_01550"/>
<dbReference type="InterPro" id="IPR023187">
    <property type="entry name" value="Tscrpt_reg_MarR-type_CS"/>
</dbReference>
<evidence type="ECO:0000256" key="2">
    <source>
        <dbReference type="ARBA" id="ARBA00023125"/>
    </source>
</evidence>
<feature type="domain" description="HTH marR-type" evidence="4">
    <location>
        <begin position="32"/>
        <end position="167"/>
    </location>
</feature>
<dbReference type="PANTHER" id="PTHR42756">
    <property type="entry name" value="TRANSCRIPTIONAL REGULATOR, MARR"/>
    <property type="match status" value="1"/>
</dbReference>
<dbReference type="GO" id="GO:0003677">
    <property type="term" value="F:DNA binding"/>
    <property type="evidence" value="ECO:0007669"/>
    <property type="project" value="UniProtKB-KW"/>
</dbReference>
<dbReference type="GO" id="GO:0003700">
    <property type="term" value="F:DNA-binding transcription factor activity"/>
    <property type="evidence" value="ECO:0007669"/>
    <property type="project" value="InterPro"/>
</dbReference>